<dbReference type="InterPro" id="IPR029058">
    <property type="entry name" value="AB_hydrolase_fold"/>
</dbReference>
<keyword evidence="4" id="KW-1185">Reference proteome</keyword>
<dbReference type="EMBL" id="ML002468">
    <property type="protein sequence ID" value="RKP37623.1"/>
    <property type="molecule type" value="Genomic_DNA"/>
</dbReference>
<proteinExistence type="predicted"/>
<dbReference type="PANTHER" id="PTHR47842:SF1">
    <property type="entry name" value="DUF676 DOMAIN-CONTAINING PROTEIN"/>
    <property type="match status" value="1"/>
</dbReference>
<evidence type="ECO:0000259" key="2">
    <source>
        <dbReference type="Pfam" id="PF12697"/>
    </source>
</evidence>
<gene>
    <name evidence="3" type="ORF">BJ085DRAFT_30904</name>
</gene>
<dbReference type="PANTHER" id="PTHR47842">
    <property type="entry name" value="EXPRESSED PROTEIN"/>
    <property type="match status" value="1"/>
</dbReference>
<name>A0A4P9ZVL4_9FUNG</name>
<dbReference type="STRING" id="215637.A0A4P9ZVL4"/>
<feature type="compositionally biased region" description="Low complexity" evidence="1">
    <location>
        <begin position="281"/>
        <end position="296"/>
    </location>
</feature>
<protein>
    <recommendedName>
        <fullName evidence="2">AB hydrolase-1 domain-containing protein</fullName>
    </recommendedName>
</protein>
<dbReference type="Gene3D" id="3.40.50.1820">
    <property type="entry name" value="alpha/beta hydrolase"/>
    <property type="match status" value="1"/>
</dbReference>
<feature type="region of interest" description="Disordered" evidence="1">
    <location>
        <begin position="273"/>
        <end position="297"/>
    </location>
</feature>
<dbReference type="Proteomes" id="UP000268162">
    <property type="component" value="Unassembled WGS sequence"/>
</dbReference>
<dbReference type="AlphaFoldDB" id="A0A4P9ZVL4"/>
<sequence>MEQLHGSKRLLLVFIHGFRGNDFTFQDFPERLRTVLTNSMPAFDVEAVIYPQYKTQGDLHQATLQFCAWLQDLVVQHRKESFEGEILIALVGHSMGGLLAPHRAAIIGLIAYDSPFYGVNASLWTDAALERATEVSQQVNQYLPALTTAVPALTSLWNLRPNASGTTATATAAAAGAGAARAATVAAPQQASRWGGMGKWGAIAVGGLVASAAAAAVTYSQRDQIQSGISYITSHLEFVGALVRPDQLAQRIQRVLALQPNVQFHCYYNELERRTTPPPSSSSSNPQGRNSGNGPRMASLTATRTFIGLPPAEAKPYFTPMPAEAKDEIDAHVSIFNPAVNSHYYALGDAAIKRLTEMIKRYAETKVQ</sequence>
<organism evidence="3 4">
    <name type="scientific">Dimargaris cristalligena</name>
    <dbReference type="NCBI Taxonomy" id="215637"/>
    <lineage>
        <taxon>Eukaryota</taxon>
        <taxon>Fungi</taxon>
        <taxon>Fungi incertae sedis</taxon>
        <taxon>Zoopagomycota</taxon>
        <taxon>Kickxellomycotina</taxon>
        <taxon>Dimargaritomycetes</taxon>
        <taxon>Dimargaritales</taxon>
        <taxon>Dimargaritaceae</taxon>
        <taxon>Dimargaris</taxon>
    </lineage>
</organism>
<dbReference type="InterPro" id="IPR000073">
    <property type="entry name" value="AB_hydrolase_1"/>
</dbReference>
<dbReference type="SUPFAM" id="SSF53474">
    <property type="entry name" value="alpha/beta-Hydrolases"/>
    <property type="match status" value="1"/>
</dbReference>
<reference evidence="4" key="1">
    <citation type="journal article" date="2018" name="Nat. Microbiol.">
        <title>Leveraging single-cell genomics to expand the fungal tree of life.</title>
        <authorList>
            <person name="Ahrendt S.R."/>
            <person name="Quandt C.A."/>
            <person name="Ciobanu D."/>
            <person name="Clum A."/>
            <person name="Salamov A."/>
            <person name="Andreopoulos B."/>
            <person name="Cheng J.F."/>
            <person name="Woyke T."/>
            <person name="Pelin A."/>
            <person name="Henrissat B."/>
            <person name="Reynolds N.K."/>
            <person name="Benny G.L."/>
            <person name="Smith M.E."/>
            <person name="James T.Y."/>
            <person name="Grigoriev I.V."/>
        </authorList>
    </citation>
    <scope>NUCLEOTIDE SEQUENCE [LARGE SCALE GENOMIC DNA]</scope>
    <source>
        <strain evidence="4">RSA 468</strain>
    </source>
</reference>
<evidence type="ECO:0000313" key="4">
    <source>
        <dbReference type="Proteomes" id="UP000268162"/>
    </source>
</evidence>
<evidence type="ECO:0000256" key="1">
    <source>
        <dbReference type="SAM" id="MobiDB-lite"/>
    </source>
</evidence>
<feature type="domain" description="AB hydrolase-1" evidence="2">
    <location>
        <begin position="12"/>
        <end position="209"/>
    </location>
</feature>
<evidence type="ECO:0000313" key="3">
    <source>
        <dbReference type="EMBL" id="RKP37623.1"/>
    </source>
</evidence>
<dbReference type="Pfam" id="PF12697">
    <property type="entry name" value="Abhydrolase_6"/>
    <property type="match status" value="1"/>
</dbReference>
<accession>A0A4P9ZVL4</accession>